<gene>
    <name evidence="6" type="ORF">BON30_28345</name>
</gene>
<dbReference type="InterPro" id="IPR000413">
    <property type="entry name" value="Integrin_alpha"/>
</dbReference>
<sequence length="1222" mass="124822">MNRAFRASLALALLLSACPDPGEDPVDACVGLAPLTLTADSTQVRVNVGVNLKAAGGSGYYSYRLEPGGSSGQVNGSRFVAGPTPGTDTVVVEDMRCPGDARLQMSVVAAFGVAPTRATLKPGTSFQVEVTGLLGSPVFSLDAGATGSTVSPTGVYTAGQGEGVDLVRVRDDRSGDVAQLQFEVRKNARLRGSPAFLGLPSGSSIPLRAEGGTDRVLWAKVSGPGRVEGGRFVSSPEDTGTAQVEATDAFTGEKATLSVHVMTELTRETQAHGLLTDVASVVTADFDGDGVEDVAVGRRESDLGRPSGGAVFIFKGSLSGLPAQPTWVLVGETNSALFGDTVLAGDLDKDGRAELVVSSPGADTTIADSGAVYLYRFGEKGPERIGNPVTNTGRGFFGSGLALADMDGDGDLDLVVGSPTADLVPGSGSNRGVVDIYLLTPGQTVPQLPTTRLGGADLGKGGTLESRKGTELGRALVVADLNGDGLGDLAALSKASFFNSDGSLDDVMPQTVAVFFARGNGERIRSAPDLIVLPSNYPADKGEGTWRLATVPGEGSRPPLLMVLADKTDAPDLRTSGGLSAMTDAGGALLFDLSTYKPQGEPATTPVQIKREAAFARLYGDATGGTAGRSWAVMDVDGNPGPELLLGAPSASPSTPLRLAGRIIVHPLATLVKGAVLNKPLLALQGQTKSDALGAGLAAWSLPGTSALVAFAGRASDSGLGLAFTGRVDAYLEAGASLAEWTRTSAMVPARPSKERYGEGVAVAKGAQGGAVALIGAQGWGGPGPSEDGNDLNAGRAWVRDATRATLAAEGASAPLWRGRRVGSDVAFTDFNGDGRADAVVGASNFIQPGANVRKTEIEPYFKENAACVPASSLEAGGVLVSLGQADGSFKQAYWLWAPGDIAGCTGTGSVCQRRALGRSVLGGFDLNGDGKQDIGVLRNNGFELFLGRAPDDLSLSKLSMGCDPVYSSPYYDRQTSAPAALGDLDGDGCDEVAWRAADGSASNVIILFGHDTSGAKCARKVPTTVRLADRQADAPGLYAGLGGSTARVGRVLGKSGADYLAVTATNIPYEGVTQPSVLLIDVAEVSKRRPATGEVNVKAVDLNPLMVVSPTRAVNFGAVVRGNVDLTKDGVPELIVSASGASVASDGGGAVFVYEGGPAIKGAPSPWLLLTGDTAERANFGQSLALTPGDTRTPPSLVIGAPLSYRTGAENGTAFMLPLTF</sequence>
<evidence type="ECO:0000313" key="6">
    <source>
        <dbReference type="EMBL" id="OJH37225.1"/>
    </source>
</evidence>
<comment type="caution">
    <text evidence="6">The sequence shown here is derived from an EMBL/GenBank/DDBJ whole genome shotgun (WGS) entry which is preliminary data.</text>
</comment>
<dbReference type="STRING" id="83449.BON30_28345"/>
<dbReference type="SUPFAM" id="SSF69318">
    <property type="entry name" value="Integrin alpha N-terminal domain"/>
    <property type="match status" value="2"/>
</dbReference>
<feature type="signal peptide" evidence="5">
    <location>
        <begin position="1"/>
        <end position="22"/>
    </location>
</feature>
<dbReference type="InterPro" id="IPR028994">
    <property type="entry name" value="Integrin_alpha_N"/>
</dbReference>
<keyword evidence="7" id="KW-1185">Reference proteome</keyword>
<evidence type="ECO:0000256" key="2">
    <source>
        <dbReference type="ARBA" id="ARBA00022737"/>
    </source>
</evidence>
<dbReference type="GO" id="GO:0016787">
    <property type="term" value="F:hydrolase activity"/>
    <property type="evidence" value="ECO:0007669"/>
    <property type="project" value="UniProtKB-KW"/>
</dbReference>
<dbReference type="PRINTS" id="PR01185">
    <property type="entry name" value="INTEGRINA"/>
</dbReference>
<reference evidence="7" key="1">
    <citation type="submission" date="2016-11" db="EMBL/GenBank/DDBJ databases">
        <authorList>
            <person name="Shukria A."/>
            <person name="Stevens D.C."/>
        </authorList>
    </citation>
    <scope>NUCLEOTIDE SEQUENCE [LARGE SCALE GENOMIC DNA]</scope>
    <source>
        <strain evidence="7">Cbfe23</strain>
    </source>
</reference>
<dbReference type="AlphaFoldDB" id="A0A1L9B4N8"/>
<dbReference type="InterPro" id="IPR013517">
    <property type="entry name" value="FG-GAP"/>
</dbReference>
<dbReference type="PROSITE" id="PS51470">
    <property type="entry name" value="FG_GAP"/>
    <property type="match status" value="2"/>
</dbReference>
<dbReference type="Gene3D" id="2.130.10.130">
    <property type="entry name" value="Integrin alpha, N-terminal"/>
    <property type="match status" value="4"/>
</dbReference>
<evidence type="ECO:0000256" key="3">
    <source>
        <dbReference type="ARBA" id="ARBA00022801"/>
    </source>
</evidence>
<dbReference type="InterPro" id="IPR013519">
    <property type="entry name" value="Int_alpha_beta-p"/>
</dbReference>
<keyword evidence="1 5" id="KW-0732">Signal</keyword>
<dbReference type="Proteomes" id="UP000182229">
    <property type="component" value="Unassembled WGS sequence"/>
</dbReference>
<keyword evidence="4" id="KW-0325">Glycoprotein</keyword>
<evidence type="ECO:0000313" key="7">
    <source>
        <dbReference type="Proteomes" id="UP000182229"/>
    </source>
</evidence>
<evidence type="ECO:0008006" key="8">
    <source>
        <dbReference type="Google" id="ProtNLM"/>
    </source>
</evidence>
<dbReference type="EMBL" id="MPIN01000008">
    <property type="protein sequence ID" value="OJH37225.1"/>
    <property type="molecule type" value="Genomic_DNA"/>
</dbReference>
<dbReference type="PANTHER" id="PTHR23221:SF7">
    <property type="entry name" value="PHOSPHATIDYLINOSITOL-GLYCAN-SPECIFIC PHOSPHOLIPASE D"/>
    <property type="match status" value="1"/>
</dbReference>
<evidence type="ECO:0000256" key="4">
    <source>
        <dbReference type="ARBA" id="ARBA00023180"/>
    </source>
</evidence>
<name>A0A1L9B4N8_9BACT</name>
<protein>
    <recommendedName>
        <fullName evidence="8">VCBS repeat-containing protein</fullName>
    </recommendedName>
</protein>
<dbReference type="Pfam" id="PF01839">
    <property type="entry name" value="FG-GAP"/>
    <property type="match status" value="4"/>
</dbReference>
<proteinExistence type="predicted"/>
<dbReference type="RefSeq" id="WP_071901561.1">
    <property type="nucleotide sequence ID" value="NZ_MPIN01000008.1"/>
</dbReference>
<evidence type="ECO:0000256" key="5">
    <source>
        <dbReference type="SAM" id="SignalP"/>
    </source>
</evidence>
<dbReference type="GO" id="GO:0008305">
    <property type="term" value="C:integrin complex"/>
    <property type="evidence" value="ECO:0007669"/>
    <property type="project" value="InterPro"/>
</dbReference>
<dbReference type="GO" id="GO:0007155">
    <property type="term" value="P:cell adhesion"/>
    <property type="evidence" value="ECO:0007669"/>
    <property type="project" value="InterPro"/>
</dbReference>
<keyword evidence="2" id="KW-0677">Repeat</keyword>
<feature type="chain" id="PRO_5012295786" description="VCBS repeat-containing protein" evidence="5">
    <location>
        <begin position="23"/>
        <end position="1222"/>
    </location>
</feature>
<dbReference type="SMART" id="SM00191">
    <property type="entry name" value="Int_alpha"/>
    <property type="match status" value="7"/>
</dbReference>
<evidence type="ECO:0000256" key="1">
    <source>
        <dbReference type="ARBA" id="ARBA00022729"/>
    </source>
</evidence>
<dbReference type="OrthoDB" id="5478112at2"/>
<keyword evidence="3" id="KW-0378">Hydrolase</keyword>
<reference evidence="6 7" key="2">
    <citation type="submission" date="2016-12" db="EMBL/GenBank/DDBJ databases">
        <title>Draft Genome Sequence of Cystobacter ferrugineus Strain Cbfe23.</title>
        <authorList>
            <person name="Akbar S."/>
            <person name="Dowd S.E."/>
            <person name="Stevens D.C."/>
        </authorList>
    </citation>
    <scope>NUCLEOTIDE SEQUENCE [LARGE SCALE GENOMIC DNA]</scope>
    <source>
        <strain evidence="6 7">Cbfe23</strain>
    </source>
</reference>
<dbReference type="PANTHER" id="PTHR23221">
    <property type="entry name" value="GLYCOSYLPHOSPHATIDYLINOSITOL PHOSPHOLIPASE D"/>
    <property type="match status" value="1"/>
</dbReference>
<dbReference type="PROSITE" id="PS51257">
    <property type="entry name" value="PROKAR_LIPOPROTEIN"/>
    <property type="match status" value="1"/>
</dbReference>
<organism evidence="6 7">
    <name type="scientific">Cystobacter ferrugineus</name>
    <dbReference type="NCBI Taxonomy" id="83449"/>
    <lineage>
        <taxon>Bacteria</taxon>
        <taxon>Pseudomonadati</taxon>
        <taxon>Myxococcota</taxon>
        <taxon>Myxococcia</taxon>
        <taxon>Myxococcales</taxon>
        <taxon>Cystobacterineae</taxon>
        <taxon>Archangiaceae</taxon>
        <taxon>Cystobacter</taxon>
    </lineage>
</organism>
<accession>A0A1L9B4N8</accession>